<name>A0A8J9VQM7_BRALA</name>
<sequence>MRKMLETWTPPTFRRRLHLTPRSSPCASPLASPNSSPLPIHKVGPATTGAGRGVVCVGMGELHGSSTAF</sequence>
<dbReference type="AlphaFoldDB" id="A0A8J9VQM7"/>
<dbReference type="Proteomes" id="UP000838412">
    <property type="component" value="Chromosome 10"/>
</dbReference>
<reference evidence="2" key="1">
    <citation type="submission" date="2022-01" db="EMBL/GenBank/DDBJ databases">
        <authorList>
            <person name="Braso-Vives M."/>
        </authorList>
    </citation>
    <scope>NUCLEOTIDE SEQUENCE</scope>
</reference>
<evidence type="ECO:0000256" key="1">
    <source>
        <dbReference type="SAM" id="MobiDB-lite"/>
    </source>
</evidence>
<dbReference type="EMBL" id="OV696695">
    <property type="protein sequence ID" value="CAH1238579.1"/>
    <property type="molecule type" value="Genomic_DNA"/>
</dbReference>
<evidence type="ECO:0000313" key="3">
    <source>
        <dbReference type="Proteomes" id="UP000838412"/>
    </source>
</evidence>
<gene>
    <name evidence="2" type="primary">Hypp5603</name>
    <name evidence="2" type="ORF">BLAG_LOCUS3128</name>
</gene>
<evidence type="ECO:0000313" key="2">
    <source>
        <dbReference type="EMBL" id="CAH1238579.1"/>
    </source>
</evidence>
<keyword evidence="3" id="KW-1185">Reference proteome</keyword>
<proteinExistence type="predicted"/>
<feature type="region of interest" description="Disordered" evidence="1">
    <location>
        <begin position="19"/>
        <end position="44"/>
    </location>
</feature>
<accession>A0A8J9VQM7</accession>
<protein>
    <submittedName>
        <fullName evidence="2">Hypp5603 protein</fullName>
    </submittedName>
</protein>
<feature type="compositionally biased region" description="Low complexity" evidence="1">
    <location>
        <begin position="21"/>
        <end position="39"/>
    </location>
</feature>
<organism evidence="2 3">
    <name type="scientific">Branchiostoma lanceolatum</name>
    <name type="common">Common lancelet</name>
    <name type="synonym">Amphioxus lanceolatum</name>
    <dbReference type="NCBI Taxonomy" id="7740"/>
    <lineage>
        <taxon>Eukaryota</taxon>
        <taxon>Metazoa</taxon>
        <taxon>Chordata</taxon>
        <taxon>Cephalochordata</taxon>
        <taxon>Leptocardii</taxon>
        <taxon>Amphioxiformes</taxon>
        <taxon>Branchiostomatidae</taxon>
        <taxon>Branchiostoma</taxon>
    </lineage>
</organism>